<evidence type="ECO:0000313" key="1">
    <source>
        <dbReference type="EMBL" id="KLV25593.1"/>
    </source>
</evidence>
<organism evidence="1 2">
    <name type="scientific">Niallia circulans</name>
    <name type="common">Bacillus circulans</name>
    <dbReference type="NCBI Taxonomy" id="1397"/>
    <lineage>
        <taxon>Bacteria</taxon>
        <taxon>Bacillati</taxon>
        <taxon>Bacillota</taxon>
        <taxon>Bacilli</taxon>
        <taxon>Bacillales</taxon>
        <taxon>Bacillaceae</taxon>
        <taxon>Niallia</taxon>
    </lineage>
</organism>
<dbReference type="Proteomes" id="UP000036045">
    <property type="component" value="Unassembled WGS sequence"/>
</dbReference>
<accession>A0A0J1IHY7</accession>
<dbReference type="RefSeq" id="WP_047943226.1">
    <property type="nucleotide sequence ID" value="NZ_JAPWCI010000067.1"/>
</dbReference>
<protein>
    <submittedName>
        <fullName evidence="1">Uncharacterized protein</fullName>
    </submittedName>
</protein>
<dbReference type="EMBL" id="LDPH01000015">
    <property type="protein sequence ID" value="KLV25593.1"/>
    <property type="molecule type" value="Genomic_DNA"/>
</dbReference>
<evidence type="ECO:0000313" key="2">
    <source>
        <dbReference type="Proteomes" id="UP000036045"/>
    </source>
</evidence>
<reference evidence="1 2" key="1">
    <citation type="submission" date="2015-05" db="EMBL/GenBank/DDBJ databases">
        <title>Whole genome sequence and identification of bacterial endophytes from Costus igneus.</title>
        <authorList>
            <person name="Lee Y.P."/>
            <person name="Gan H.M."/>
            <person name="Eng W."/>
            <person name="Wheatley M.S."/>
            <person name="Caraballo A."/>
            <person name="Polter S."/>
            <person name="Savka M.A."/>
            <person name="Hudson A.O."/>
        </authorList>
    </citation>
    <scope>NUCLEOTIDE SEQUENCE [LARGE SCALE GENOMIC DNA]</scope>
    <source>
        <strain evidence="1 2">RIT379</strain>
    </source>
</reference>
<gene>
    <name evidence="1" type="ORF">ABW02_15635</name>
</gene>
<comment type="caution">
    <text evidence="1">The sequence shown here is derived from an EMBL/GenBank/DDBJ whole genome shotgun (WGS) entry which is preliminary data.</text>
</comment>
<sequence length="242" mass="28320">MKNFKKISREELVILDTENNVIVNFDHKEKITNIRNIEVPNNLSIVQQMIISKYYYISDDFQELIYINKNNKYEYDNIICLFNKGYYCYKDNNKIAILLSHPKQQAIDNFRDSVKKNTLSPFLNCFYKKKTINTLVSDPEEMVSLEMTETDPIVPEKRILSYYLLDTLSTNSSSIDSEHKHLLNFLQSHYPISFAIPSPDNISLNSDINNNLGINLLSSIYKKIVFIIDDKDNSILQISFYK</sequence>
<name>A0A0J1IHY7_NIACI</name>
<keyword evidence="2" id="KW-1185">Reference proteome</keyword>
<dbReference type="OrthoDB" id="2927006at2"/>
<proteinExistence type="predicted"/>
<dbReference type="AlphaFoldDB" id="A0A0J1IHY7"/>
<dbReference type="PATRIC" id="fig|1397.4.peg.1316"/>